<feature type="transmembrane region" description="Helical" evidence="2">
    <location>
        <begin position="149"/>
        <end position="171"/>
    </location>
</feature>
<protein>
    <recommendedName>
        <fullName evidence="3">DUF418 domain-containing protein</fullName>
    </recommendedName>
</protein>
<evidence type="ECO:0000256" key="2">
    <source>
        <dbReference type="SAM" id="Phobius"/>
    </source>
</evidence>
<feature type="transmembrane region" description="Helical" evidence="2">
    <location>
        <begin position="191"/>
        <end position="211"/>
    </location>
</feature>
<dbReference type="PANTHER" id="PTHR30590:SF2">
    <property type="entry name" value="INNER MEMBRANE PROTEIN"/>
    <property type="match status" value="1"/>
</dbReference>
<dbReference type="Proteomes" id="UP000253318">
    <property type="component" value="Unassembled WGS sequence"/>
</dbReference>
<dbReference type="InterPro" id="IPR052529">
    <property type="entry name" value="Bact_Transport_Assoc"/>
</dbReference>
<name>A0A368T4S4_9ACTN</name>
<accession>A0A368T4S4</accession>
<feature type="region of interest" description="Disordered" evidence="1">
    <location>
        <begin position="331"/>
        <end position="352"/>
    </location>
</feature>
<organism evidence="4 5">
    <name type="scientific">Marinitenerispora sediminis</name>
    <dbReference type="NCBI Taxonomy" id="1931232"/>
    <lineage>
        <taxon>Bacteria</taxon>
        <taxon>Bacillati</taxon>
        <taxon>Actinomycetota</taxon>
        <taxon>Actinomycetes</taxon>
        <taxon>Streptosporangiales</taxon>
        <taxon>Nocardiopsidaceae</taxon>
        <taxon>Marinitenerispora</taxon>
    </lineage>
</organism>
<feature type="transmembrane region" description="Helical" evidence="2">
    <location>
        <begin position="94"/>
        <end position="112"/>
    </location>
</feature>
<keyword evidence="2" id="KW-0812">Transmembrane</keyword>
<dbReference type="EMBL" id="QEIN01000093">
    <property type="protein sequence ID" value="RCV58501.1"/>
    <property type="molecule type" value="Genomic_DNA"/>
</dbReference>
<feature type="transmembrane region" description="Helical" evidence="2">
    <location>
        <begin position="285"/>
        <end position="304"/>
    </location>
</feature>
<feature type="transmembrane region" description="Helical" evidence="2">
    <location>
        <begin position="27"/>
        <end position="45"/>
    </location>
</feature>
<evidence type="ECO:0000256" key="1">
    <source>
        <dbReference type="SAM" id="MobiDB-lite"/>
    </source>
</evidence>
<sequence length="352" mass="35607">MTHTVSRRAAVPDPRVCDARGPEAETLLGFAVAGLVLASSPVLAAPGSGSLGDAAVLFGTAAQQRVLPLVAFLAGAVGTLLADNRIRRGDRPAAVWLGALRALVLLAALGALHRVLHPGDVLLPLAAIAAGVLLPAACLPGWIVMLAGVLGTVLGATAAGGHWVVPGALLLGMAAVRCPPPAWPPRDPRDLWTVLLMGTAGSAGMILGYGLPPGGLYEVQIQSVTGVLTAAAAAAAVLLALRAPLLGPALVWALRPLGRAPVTGYLVATPVLMAAGSLMGPPGAASPWAAAAVATAILAGQVCWSRRWLARRGEGPVEACCRRLARRRTRSAGAGRGRPAVAADGARRTQRR</sequence>
<dbReference type="Pfam" id="PF04235">
    <property type="entry name" value="DUF418"/>
    <property type="match status" value="1"/>
</dbReference>
<feature type="compositionally biased region" description="Low complexity" evidence="1">
    <location>
        <begin position="331"/>
        <end position="344"/>
    </location>
</feature>
<feature type="transmembrane region" description="Helical" evidence="2">
    <location>
        <begin position="66"/>
        <end position="82"/>
    </location>
</feature>
<comment type="caution">
    <text evidence="4">The sequence shown here is derived from an EMBL/GenBank/DDBJ whole genome shotgun (WGS) entry which is preliminary data.</text>
</comment>
<keyword evidence="5" id="KW-1185">Reference proteome</keyword>
<feature type="transmembrane region" description="Helical" evidence="2">
    <location>
        <begin position="121"/>
        <end position="143"/>
    </location>
</feature>
<feature type="transmembrane region" description="Helical" evidence="2">
    <location>
        <begin position="223"/>
        <end position="241"/>
    </location>
</feature>
<reference evidence="4 5" key="1">
    <citation type="submission" date="2018-04" db="EMBL/GenBank/DDBJ databases">
        <title>Novel actinobacteria from marine sediment.</title>
        <authorList>
            <person name="Ng Z.Y."/>
            <person name="Tan G.Y.A."/>
        </authorList>
    </citation>
    <scope>NUCLEOTIDE SEQUENCE [LARGE SCALE GENOMIC DNA]</scope>
    <source>
        <strain evidence="4 5">TPS81</strain>
    </source>
</reference>
<evidence type="ECO:0000313" key="5">
    <source>
        <dbReference type="Proteomes" id="UP000253318"/>
    </source>
</evidence>
<dbReference type="AlphaFoldDB" id="A0A368T4S4"/>
<gene>
    <name evidence="4" type="ORF">DEF24_13370</name>
</gene>
<dbReference type="PANTHER" id="PTHR30590">
    <property type="entry name" value="INNER MEMBRANE PROTEIN"/>
    <property type="match status" value="1"/>
</dbReference>
<proteinExistence type="predicted"/>
<keyword evidence="2" id="KW-0472">Membrane</keyword>
<evidence type="ECO:0000259" key="3">
    <source>
        <dbReference type="Pfam" id="PF04235"/>
    </source>
</evidence>
<evidence type="ECO:0000313" key="4">
    <source>
        <dbReference type="EMBL" id="RCV58501.1"/>
    </source>
</evidence>
<dbReference type="RefSeq" id="WP_114397724.1">
    <property type="nucleotide sequence ID" value="NZ_QEIM01000045.1"/>
</dbReference>
<dbReference type="InterPro" id="IPR007349">
    <property type="entry name" value="DUF418"/>
</dbReference>
<feature type="domain" description="DUF418" evidence="3">
    <location>
        <begin position="210"/>
        <end position="327"/>
    </location>
</feature>
<keyword evidence="2" id="KW-1133">Transmembrane helix</keyword>